<evidence type="ECO:0000313" key="3">
    <source>
        <dbReference type="EMBL" id="KEZ76756.1"/>
    </source>
</evidence>
<sequence>MESQEKQMIDGLFDRLQQAEEQTGARDGEAATHIAERIKAQPHAPYYMAQAMLIQEAALKKLHAQVSELEQRLAQAEQHPASGNRGGFLAGLFGGGGSGAYSSAPSNAAGSASSGGSSYTPPPSAGPAPSRGSGFLGGALQTAAGVAGGIMVADMLTGMFHHSQPEEIVNVINEPGAAPMDAGFDNGGAGNFYDPGDTRWDAGAGNDYANTGYDDPGNGLGDGGWNDDGWSGGDNDDFV</sequence>
<proteinExistence type="predicted"/>
<evidence type="ECO:0000256" key="2">
    <source>
        <dbReference type="SAM" id="MobiDB-lite"/>
    </source>
</evidence>
<name>A0A084IJ72_SALHC</name>
<accession>A0A084IJ72</accession>
<keyword evidence="4" id="KW-1185">Reference proteome</keyword>
<dbReference type="AlphaFoldDB" id="A0A084IJ72"/>
<dbReference type="Proteomes" id="UP000028302">
    <property type="component" value="Unassembled WGS sequence"/>
</dbReference>
<gene>
    <name evidence="3" type="ORF">C41B8_13510</name>
</gene>
<evidence type="ECO:0008006" key="5">
    <source>
        <dbReference type="Google" id="ProtNLM"/>
    </source>
</evidence>
<protein>
    <recommendedName>
        <fullName evidence="5">Periplasmic ligand-binding sensor protein</fullName>
    </recommendedName>
</protein>
<comment type="caution">
    <text evidence="3">The sequence shown here is derived from an EMBL/GenBank/DDBJ whole genome shotgun (WGS) entry which is preliminary data.</text>
</comment>
<keyword evidence="1" id="KW-0175">Coiled coil</keyword>
<dbReference type="EMBL" id="APNK01000023">
    <property type="protein sequence ID" value="KEZ76756.1"/>
    <property type="molecule type" value="Genomic_DNA"/>
</dbReference>
<feature type="region of interest" description="Disordered" evidence="2">
    <location>
        <begin position="213"/>
        <end position="239"/>
    </location>
</feature>
<organism evidence="3 4">
    <name type="scientific">Salinisphaera hydrothermalis (strain C41B8)</name>
    <dbReference type="NCBI Taxonomy" id="1304275"/>
    <lineage>
        <taxon>Bacteria</taxon>
        <taxon>Pseudomonadati</taxon>
        <taxon>Pseudomonadota</taxon>
        <taxon>Gammaproteobacteria</taxon>
        <taxon>Salinisphaerales</taxon>
        <taxon>Salinisphaeraceae</taxon>
        <taxon>Salinisphaera</taxon>
    </lineage>
</organism>
<evidence type="ECO:0000256" key="1">
    <source>
        <dbReference type="SAM" id="Coils"/>
    </source>
</evidence>
<feature type="region of interest" description="Disordered" evidence="2">
    <location>
        <begin position="103"/>
        <end position="133"/>
    </location>
</feature>
<dbReference type="InterPro" id="IPR018648">
    <property type="entry name" value="DUF2076"/>
</dbReference>
<dbReference type="eggNOG" id="COG3416">
    <property type="taxonomic scope" value="Bacteria"/>
</dbReference>
<feature type="coiled-coil region" evidence="1">
    <location>
        <begin position="52"/>
        <end position="79"/>
    </location>
</feature>
<dbReference type="Pfam" id="PF09849">
    <property type="entry name" value="DUF2076"/>
    <property type="match status" value="1"/>
</dbReference>
<dbReference type="RefSeq" id="WP_037339229.1">
    <property type="nucleotide sequence ID" value="NZ_APNK01000023.1"/>
</dbReference>
<evidence type="ECO:0000313" key="4">
    <source>
        <dbReference type="Proteomes" id="UP000028302"/>
    </source>
</evidence>
<feature type="compositionally biased region" description="Low complexity" evidence="2">
    <location>
        <begin position="103"/>
        <end position="119"/>
    </location>
</feature>
<feature type="compositionally biased region" description="Gly residues" evidence="2">
    <location>
        <begin position="218"/>
        <end position="232"/>
    </location>
</feature>
<dbReference type="PATRIC" id="fig|1304275.5.peg.2761"/>
<dbReference type="STRING" id="1304275.C41B8_13510"/>
<dbReference type="OrthoDB" id="122910at2"/>
<reference evidence="3 4" key="1">
    <citation type="submission" date="2013-03" db="EMBL/GenBank/DDBJ databases">
        <title>Salinisphaera hydrothermalis C41B8 Genome Sequencing.</title>
        <authorList>
            <person name="Li C."/>
            <person name="Lai Q."/>
            <person name="Shao Z."/>
        </authorList>
    </citation>
    <scope>NUCLEOTIDE SEQUENCE [LARGE SCALE GENOMIC DNA]</scope>
    <source>
        <strain evidence="3 4">C41B8</strain>
    </source>
</reference>